<reference evidence="1 2" key="1">
    <citation type="submission" date="2020-08" db="EMBL/GenBank/DDBJ databases">
        <title>Genomic Encyclopedia of Type Strains, Phase IV (KMG-IV): sequencing the most valuable type-strain genomes for metagenomic binning, comparative biology and taxonomic classification.</title>
        <authorList>
            <person name="Goeker M."/>
        </authorList>
    </citation>
    <scope>NUCLEOTIDE SEQUENCE [LARGE SCALE GENOMIC DNA]</scope>
    <source>
        <strain evidence="1 2">DSM 7050</strain>
    </source>
</reference>
<evidence type="ECO:0000313" key="1">
    <source>
        <dbReference type="EMBL" id="MBB4649619.1"/>
    </source>
</evidence>
<evidence type="ECO:0000313" key="2">
    <source>
        <dbReference type="Proteomes" id="UP000539538"/>
    </source>
</evidence>
<name>A0ABR6L0A0_9HYPH</name>
<comment type="caution">
    <text evidence="1">The sequence shown here is derived from an EMBL/GenBank/DDBJ whole genome shotgun (WGS) entry which is preliminary data.</text>
</comment>
<dbReference type="Proteomes" id="UP000539538">
    <property type="component" value="Unassembled WGS sequence"/>
</dbReference>
<gene>
    <name evidence="1" type="ORF">GGQ99_001341</name>
</gene>
<proteinExistence type="predicted"/>
<protein>
    <submittedName>
        <fullName evidence="1">Mannosyl-3-phosphoglycerate phosphatase (HAD superfamily)</fullName>
    </submittedName>
</protein>
<organism evidence="1 2">
    <name type="scientific">Aminobacter niigataensis</name>
    <dbReference type="NCBI Taxonomy" id="83265"/>
    <lineage>
        <taxon>Bacteria</taxon>
        <taxon>Pseudomonadati</taxon>
        <taxon>Pseudomonadota</taxon>
        <taxon>Alphaproteobacteria</taxon>
        <taxon>Hyphomicrobiales</taxon>
        <taxon>Phyllobacteriaceae</taxon>
        <taxon>Aminobacter</taxon>
    </lineage>
</organism>
<keyword evidence="2" id="KW-1185">Reference proteome</keyword>
<dbReference type="EMBL" id="JACHOT010000001">
    <property type="protein sequence ID" value="MBB4649619.1"/>
    <property type="molecule type" value="Genomic_DNA"/>
</dbReference>
<dbReference type="RefSeq" id="WP_183261527.1">
    <property type="nucleotide sequence ID" value="NZ_BAAAVZ010000003.1"/>
</dbReference>
<accession>A0ABR6L0A0</accession>
<sequence>MIARLGGPDREANAHLIAAAPDLLGELKRMVEHFSAWANDHSDEATTETWAALYCARAALAKAEGSSHD</sequence>